<keyword evidence="4 9" id="KW-0805">Transcription regulation</keyword>
<feature type="compositionally biased region" description="Basic and acidic residues" evidence="10">
    <location>
        <begin position="110"/>
        <end position="132"/>
    </location>
</feature>
<evidence type="ECO:0000256" key="7">
    <source>
        <dbReference type="ARBA" id="ARBA00023242"/>
    </source>
</evidence>
<dbReference type="PANTHER" id="PTHR35784:SF1">
    <property type="entry name" value="MEDIATOR OF RNA POLYMERASE II TRANSCRIPTION SUBUNIT 5"/>
    <property type="match status" value="1"/>
</dbReference>
<evidence type="ECO:0000256" key="9">
    <source>
        <dbReference type="RuleBase" id="RU364142"/>
    </source>
</evidence>
<dbReference type="OrthoDB" id="5322661at2759"/>
<proteinExistence type="inferred from homology"/>
<name>A0A9P5AGX2_9HYPO</name>
<evidence type="ECO:0000256" key="6">
    <source>
        <dbReference type="ARBA" id="ARBA00023163"/>
    </source>
</evidence>
<evidence type="ECO:0000256" key="4">
    <source>
        <dbReference type="ARBA" id="ARBA00023015"/>
    </source>
</evidence>
<evidence type="ECO:0000256" key="10">
    <source>
        <dbReference type="SAM" id="MobiDB-lite"/>
    </source>
</evidence>
<organism evidence="11 12">
    <name type="scientific">Fusarium beomiforme</name>
    <dbReference type="NCBI Taxonomy" id="44412"/>
    <lineage>
        <taxon>Eukaryota</taxon>
        <taxon>Fungi</taxon>
        <taxon>Dikarya</taxon>
        <taxon>Ascomycota</taxon>
        <taxon>Pezizomycotina</taxon>
        <taxon>Sordariomycetes</taxon>
        <taxon>Hypocreomycetidae</taxon>
        <taxon>Hypocreales</taxon>
        <taxon>Nectriaceae</taxon>
        <taxon>Fusarium</taxon>
        <taxon>Fusarium burgessii species complex</taxon>
    </lineage>
</organism>
<comment type="function">
    <text evidence="9">Component of the Mediator complex, a coactivator involved in the regulated transcription of nearly all RNA polymerase II-dependent genes. Mediator functions as a bridge to convey information from gene-specific regulatory proteins to the basal RNA polymerase II transcription machinery. Mediator is recruited to promoters by direct interactions with regulatory proteins and serves as a scaffold for the assembly of a functional preinitiation complex with RNA polymerase II and the general transcription factors.</text>
</comment>
<dbReference type="InterPro" id="IPR014801">
    <property type="entry name" value="Mediator_Med5_fun"/>
</dbReference>
<reference evidence="11" key="1">
    <citation type="journal article" date="2017" name="Mycologia">
        <title>Fusarium algeriense, sp. nov., a novel toxigenic crown rot pathogen of durum wheat from Algeria is nested in the Fusarium burgessii species complex.</title>
        <authorList>
            <person name="Laraba I."/>
            <person name="Keddad A."/>
            <person name="Boureghda H."/>
            <person name="Abdallah N."/>
            <person name="Vaughan M.M."/>
            <person name="Proctor R.H."/>
            <person name="Busman M."/>
            <person name="O'Donnell K."/>
        </authorList>
    </citation>
    <scope>NUCLEOTIDE SEQUENCE</scope>
    <source>
        <strain evidence="11">NRRL 25174</strain>
    </source>
</reference>
<comment type="caution">
    <text evidence="11">The sequence shown here is derived from an EMBL/GenBank/DDBJ whole genome shotgun (WGS) entry which is preliminary data.</text>
</comment>
<dbReference type="Proteomes" id="UP000730481">
    <property type="component" value="Unassembled WGS sequence"/>
</dbReference>
<comment type="subunit">
    <text evidence="9">Component of the Mediator complex.</text>
</comment>
<evidence type="ECO:0000256" key="1">
    <source>
        <dbReference type="ARBA" id="ARBA00004123"/>
    </source>
</evidence>
<sequence length="1044" mass="116162">MDNRTTATEKIRAALEYWSQFVARCIAQRLDTDKFEDYVRLVHNQHPLPPALVAEFFLRPQPSNDNSLDPRIPPYLQVLTKLGYVDAPSILKALYKHSSLHAYAQQPHPSEGKENEKENEKDNDKEKDDQQKKITRWKSSYWAEEVLFYGITKSVVEGKAIRDSKTALDMARIISKWMVLFTTASTAFAADMLEQLHTSQVRDEMESSRAALVALLLRMCENDILVGAVSKLVAKDVRKEMSASLASFVPTLQLVPQITDKLEQFRSEILASSDPADKKKQVANAAMDELIDSAVGLDNFVVAEIPVSNTRAGLYIYLNAALIARPVLDDHVLFSYMSNKYQGDVQSSAIDLILASFDILANAVFRNEGQKDAHLLRSFLINKVPLLLYQLLPPGFPGTSAEFCITEALSHVDTSLFPTASLMFDESRNNNPYTESIREEFCAACVLHGLVQREHVERILGEISLSYEPSLQKHSKDKLVQDCLSDTEKIQVLVRELDKMDGNVGAVCQALVEVLRQSCHNKETMSLKVLCSQLAAKPQSLDIILLFEKLPNILEPLCQLLDNWRYEDDQEEYQPVYEEFGSILLLVLAFTYRYNLKAVEIGITSLDSWVAKIIGRGHIGRLSNELTQRENDHLNGWIHGLFDTDAGGLGDELMSSCPPQEFYLVVAPLFESIVIAYTHGYLNDESLKGGIEYLVDTFLLPSLVPAIRFLADYLWVDQPGQKSIIKILQLILLPSSISGEASTMLSSVKNLIAKPLEHALRTYQRRDPKNQDIEPLLRTLKDSIPLSRRTGGTDLNELESWTGTPPYGLSSALKLTIQGLVHWSIQPSMNSMPTSYTHRQFLAGLQIMGPKRVLDVILEEVRQYTEAGSANIVYDVATSLICAPDAVKDTPAVVDSNGNMLPPVQRQRSLRDLLKCEAEGCRKLQKKDPALAEIVVRLYRRVEAQMVMPQPQGMLQTADMSLNLDGDTAALGDAMAAASGVQGDNMSVDNLTLDVSMGGVPSDLGLGSANDGGNMDPSGDAAMFEGFDTQDMDNFDWDDIGNSF</sequence>
<protein>
    <recommendedName>
        <fullName evidence="3 9">Mediator of RNA polymerase II transcription subunit 5</fullName>
    </recommendedName>
    <alternativeName>
        <fullName evidence="8 9">Mediator complex subunit 5</fullName>
    </alternativeName>
</protein>
<dbReference type="EMBL" id="PVQB02000340">
    <property type="protein sequence ID" value="KAF4338499.1"/>
    <property type="molecule type" value="Genomic_DNA"/>
</dbReference>
<dbReference type="GO" id="GO:0006357">
    <property type="term" value="P:regulation of transcription by RNA polymerase II"/>
    <property type="evidence" value="ECO:0007669"/>
    <property type="project" value="InterPro"/>
</dbReference>
<keyword evidence="7 9" id="KW-0539">Nucleus</keyword>
<comment type="similarity">
    <text evidence="2 9">Belongs to the Mediator complex subunit 5 family.</text>
</comment>
<evidence type="ECO:0000256" key="8">
    <source>
        <dbReference type="ARBA" id="ARBA00031256"/>
    </source>
</evidence>
<evidence type="ECO:0000256" key="5">
    <source>
        <dbReference type="ARBA" id="ARBA00023159"/>
    </source>
</evidence>
<accession>A0A9P5AGX2</accession>
<keyword evidence="12" id="KW-1185">Reference proteome</keyword>
<evidence type="ECO:0000313" key="12">
    <source>
        <dbReference type="Proteomes" id="UP000730481"/>
    </source>
</evidence>
<comment type="subcellular location">
    <subcellularLocation>
        <location evidence="1 9">Nucleus</location>
    </subcellularLocation>
</comment>
<keyword evidence="5 9" id="KW-0010">Activator</keyword>
<keyword evidence="6 9" id="KW-0804">Transcription</keyword>
<dbReference type="PANTHER" id="PTHR35784">
    <property type="entry name" value="MEDIATOR OF RNA POLYMERASE II TRANSCRIPTION SUBUNIT 5"/>
    <property type="match status" value="1"/>
</dbReference>
<evidence type="ECO:0000256" key="3">
    <source>
        <dbReference type="ARBA" id="ARBA00020628"/>
    </source>
</evidence>
<dbReference type="GO" id="GO:0003712">
    <property type="term" value="F:transcription coregulator activity"/>
    <property type="evidence" value="ECO:0007669"/>
    <property type="project" value="InterPro"/>
</dbReference>
<gene>
    <name evidence="9" type="primary">MED5</name>
    <name evidence="11" type="ORF">FBEOM_7538</name>
</gene>
<evidence type="ECO:0000256" key="2">
    <source>
        <dbReference type="ARBA" id="ARBA00008782"/>
    </source>
</evidence>
<evidence type="ECO:0000313" key="11">
    <source>
        <dbReference type="EMBL" id="KAF4338499.1"/>
    </source>
</evidence>
<feature type="region of interest" description="Disordered" evidence="10">
    <location>
        <begin position="103"/>
        <end position="132"/>
    </location>
</feature>
<reference evidence="11" key="2">
    <citation type="submission" date="2020-02" db="EMBL/GenBank/DDBJ databases">
        <title>Identification and distribution of gene clusters putatively required for synthesis of sphingolipid metabolism inhibitors in phylogenetically diverse species of the filamentous fungus Fusarium.</title>
        <authorList>
            <person name="Kim H.-S."/>
            <person name="Busman M."/>
            <person name="Brown D.W."/>
            <person name="Divon H."/>
            <person name="Uhlig S."/>
            <person name="Proctor R.H."/>
        </authorList>
    </citation>
    <scope>NUCLEOTIDE SEQUENCE</scope>
    <source>
        <strain evidence="11">NRRL 25174</strain>
    </source>
</reference>
<dbReference type="AlphaFoldDB" id="A0A9P5AGX2"/>
<dbReference type="Pfam" id="PF08689">
    <property type="entry name" value="Med5"/>
    <property type="match status" value="1"/>
</dbReference>
<dbReference type="GO" id="GO:0016592">
    <property type="term" value="C:mediator complex"/>
    <property type="evidence" value="ECO:0007669"/>
    <property type="project" value="InterPro"/>
</dbReference>